<protein>
    <submittedName>
        <fullName evidence="1">Phosphonate C-P lyase system protein PhnG</fullName>
    </submittedName>
</protein>
<keyword evidence="1" id="KW-0456">Lyase</keyword>
<dbReference type="NCBIfam" id="TIGR03293">
    <property type="entry name" value="PhnG_redo"/>
    <property type="match status" value="1"/>
</dbReference>
<dbReference type="GO" id="GO:0016829">
    <property type="term" value="F:lyase activity"/>
    <property type="evidence" value="ECO:0007669"/>
    <property type="project" value="UniProtKB-KW"/>
</dbReference>
<evidence type="ECO:0000313" key="2">
    <source>
        <dbReference type="Proteomes" id="UP000250186"/>
    </source>
</evidence>
<evidence type="ECO:0000313" key="1">
    <source>
        <dbReference type="EMBL" id="RAT37508.1"/>
    </source>
</evidence>
<gene>
    <name evidence="1" type="ORF">AU492_01865</name>
</gene>
<name>A0ABX9ESS9_9GAMM</name>
<sequence>MESSKKKRAYWMSVLSHSNSEMLDSFLQPLEIAPNYQLLRPTQIGLIQLQGRMETTGHRFMVGDITVTRAALQLDDGTCGYSYVIGRNKPHAERCAFVDALLQTQATFNRVWKHVITPLAQQQKAEQDHHRQEVVASRVNFYTLVRGE</sequence>
<comment type="caution">
    <text evidence="1">The sequence shown here is derived from an EMBL/GenBank/DDBJ whole genome shotgun (WGS) entry which is preliminary data.</text>
</comment>
<dbReference type="EMBL" id="LUSW01000003">
    <property type="protein sequence ID" value="RAT37508.1"/>
    <property type="molecule type" value="Genomic_DNA"/>
</dbReference>
<dbReference type="Pfam" id="PF06754">
    <property type="entry name" value="PhnG"/>
    <property type="match status" value="1"/>
</dbReference>
<reference evidence="1 2" key="1">
    <citation type="submission" date="2016-02" db="EMBL/GenBank/DDBJ databases">
        <title>Species-wide whole genome sequencing reveals diversity, host range in Lonsdalea quercina.</title>
        <authorList>
            <person name="Li Y."/>
        </authorList>
    </citation>
    <scope>NUCLEOTIDE SEQUENCE [LARGE SCALE GENOMIC DNA]</scope>
    <source>
        <strain evidence="1 2">CFCC 12721</strain>
    </source>
</reference>
<keyword evidence="2" id="KW-1185">Reference proteome</keyword>
<organism evidence="1 2">
    <name type="scientific">Lonsdalea populi</name>
    <dbReference type="NCBI Taxonomy" id="1172565"/>
    <lineage>
        <taxon>Bacteria</taxon>
        <taxon>Pseudomonadati</taxon>
        <taxon>Pseudomonadota</taxon>
        <taxon>Gammaproteobacteria</taxon>
        <taxon>Enterobacterales</taxon>
        <taxon>Pectobacteriaceae</taxon>
        <taxon>Lonsdalea</taxon>
    </lineage>
</organism>
<proteinExistence type="predicted"/>
<dbReference type="RefSeq" id="WP_085685840.1">
    <property type="nucleotide sequence ID" value="NZ_CP065534.1"/>
</dbReference>
<dbReference type="InterPro" id="IPR009609">
    <property type="entry name" value="Phosphonate_metab_PhnG"/>
</dbReference>
<dbReference type="Proteomes" id="UP000250186">
    <property type="component" value="Unassembled WGS sequence"/>
</dbReference>
<dbReference type="GeneID" id="61123574"/>
<accession>A0ABX9ESS9</accession>